<dbReference type="SUPFAM" id="SSF90112">
    <property type="entry name" value="Neurotransmitter-gated ion-channel transmembrane pore"/>
    <property type="match status" value="1"/>
</dbReference>
<protein>
    <submittedName>
        <fullName evidence="3">Uncharacterized protein</fullName>
    </submittedName>
</protein>
<sequence length="143" mass="15812">MLQTYFPSLLMVLLPLNRQEGCACTRLSGCPNVKVVDIYLWTSFLFVFLPVIEYAAVNYCSMLEEMRRLNRGKLPTSYNASQAMAFDGCFHGNDIERTLFPHLPNSLNSNPHGTPPHNPEDPPNRGDTSPPTTAGAAERGPAT</sequence>
<dbReference type="InterPro" id="IPR036719">
    <property type="entry name" value="Neuro-gated_channel_TM_sf"/>
</dbReference>
<dbReference type="STRING" id="62062.ENSHHUP00000041869"/>
<dbReference type="GeneTree" id="ENSGT00940000159906"/>
<evidence type="ECO:0000313" key="3">
    <source>
        <dbReference type="Ensembl" id="ENSHHUP00000041869.1"/>
    </source>
</evidence>
<dbReference type="GO" id="GO:0006811">
    <property type="term" value="P:monoatomic ion transport"/>
    <property type="evidence" value="ECO:0007669"/>
    <property type="project" value="InterPro"/>
</dbReference>
<dbReference type="GO" id="GO:0016020">
    <property type="term" value="C:membrane"/>
    <property type="evidence" value="ECO:0007669"/>
    <property type="project" value="InterPro"/>
</dbReference>
<proteinExistence type="predicted"/>
<name>A0A4W5MWN1_9TELE</name>
<reference evidence="3" key="2">
    <citation type="submission" date="2025-08" db="UniProtKB">
        <authorList>
            <consortium name="Ensembl"/>
        </authorList>
    </citation>
    <scope>IDENTIFICATION</scope>
</reference>
<evidence type="ECO:0000256" key="1">
    <source>
        <dbReference type="SAM" id="MobiDB-lite"/>
    </source>
</evidence>
<evidence type="ECO:0000256" key="2">
    <source>
        <dbReference type="SAM" id="Phobius"/>
    </source>
</evidence>
<dbReference type="Proteomes" id="UP000314982">
    <property type="component" value="Unassembled WGS sequence"/>
</dbReference>
<dbReference type="Ensembl" id="ENSHHUT00000043467.1">
    <property type="protein sequence ID" value="ENSHHUP00000041869.1"/>
    <property type="gene ID" value="ENSHHUG00000025847.1"/>
</dbReference>
<feature type="region of interest" description="Disordered" evidence="1">
    <location>
        <begin position="100"/>
        <end position="143"/>
    </location>
</feature>
<reference evidence="4" key="1">
    <citation type="submission" date="2018-06" db="EMBL/GenBank/DDBJ databases">
        <title>Genome assembly of Danube salmon.</title>
        <authorList>
            <person name="Macqueen D.J."/>
            <person name="Gundappa M.K."/>
        </authorList>
    </citation>
    <scope>NUCLEOTIDE SEQUENCE [LARGE SCALE GENOMIC DNA]</scope>
</reference>
<evidence type="ECO:0000313" key="4">
    <source>
        <dbReference type="Proteomes" id="UP000314982"/>
    </source>
</evidence>
<reference evidence="3" key="3">
    <citation type="submission" date="2025-09" db="UniProtKB">
        <authorList>
            <consortium name="Ensembl"/>
        </authorList>
    </citation>
    <scope>IDENTIFICATION</scope>
</reference>
<accession>A0A4W5MWN1</accession>
<keyword evidence="2" id="KW-1133">Transmembrane helix</keyword>
<feature type="transmembrane region" description="Helical" evidence="2">
    <location>
        <begin position="38"/>
        <end position="61"/>
    </location>
</feature>
<dbReference type="AlphaFoldDB" id="A0A4W5MWN1"/>
<organism evidence="3 4">
    <name type="scientific">Hucho hucho</name>
    <name type="common">huchen</name>
    <dbReference type="NCBI Taxonomy" id="62062"/>
    <lineage>
        <taxon>Eukaryota</taxon>
        <taxon>Metazoa</taxon>
        <taxon>Chordata</taxon>
        <taxon>Craniata</taxon>
        <taxon>Vertebrata</taxon>
        <taxon>Euteleostomi</taxon>
        <taxon>Actinopterygii</taxon>
        <taxon>Neopterygii</taxon>
        <taxon>Teleostei</taxon>
        <taxon>Protacanthopterygii</taxon>
        <taxon>Salmoniformes</taxon>
        <taxon>Salmonidae</taxon>
        <taxon>Salmoninae</taxon>
        <taxon>Hucho</taxon>
    </lineage>
</organism>
<keyword evidence="4" id="KW-1185">Reference proteome</keyword>
<keyword evidence="2" id="KW-0812">Transmembrane</keyword>
<keyword evidence="2" id="KW-0472">Membrane</keyword>
<dbReference type="Gene3D" id="6.10.250.2810">
    <property type="match status" value="1"/>
</dbReference>